<feature type="region of interest" description="Disordered" evidence="1">
    <location>
        <begin position="192"/>
        <end position="218"/>
    </location>
</feature>
<keyword evidence="2" id="KW-0472">Membrane</keyword>
<feature type="region of interest" description="Disordered" evidence="1">
    <location>
        <begin position="256"/>
        <end position="301"/>
    </location>
</feature>
<dbReference type="Proteomes" id="UP001201163">
    <property type="component" value="Unassembled WGS sequence"/>
</dbReference>
<feature type="compositionally biased region" description="Pro residues" evidence="1">
    <location>
        <begin position="112"/>
        <end position="125"/>
    </location>
</feature>
<evidence type="ECO:0000313" key="4">
    <source>
        <dbReference type="Proteomes" id="UP001201163"/>
    </source>
</evidence>
<dbReference type="EMBL" id="JAKELL010000005">
    <property type="protein sequence ID" value="KAH8998533.1"/>
    <property type="molecule type" value="Genomic_DNA"/>
</dbReference>
<protein>
    <submittedName>
        <fullName evidence="3">Uncharacterized protein</fullName>
    </submittedName>
</protein>
<feature type="transmembrane region" description="Helical" evidence="2">
    <location>
        <begin position="59"/>
        <end position="82"/>
    </location>
</feature>
<feature type="compositionally biased region" description="Low complexity" evidence="1">
    <location>
        <begin position="148"/>
        <end position="161"/>
    </location>
</feature>
<reference evidence="3" key="1">
    <citation type="submission" date="2022-01" db="EMBL/GenBank/DDBJ databases">
        <title>Comparative genomics reveals a dynamic genome evolution in the ectomycorrhizal milk-cap (Lactarius) mushrooms.</title>
        <authorList>
            <consortium name="DOE Joint Genome Institute"/>
            <person name="Lebreton A."/>
            <person name="Tang N."/>
            <person name="Kuo A."/>
            <person name="LaButti K."/>
            <person name="Drula E."/>
            <person name="Barry K."/>
            <person name="Clum A."/>
            <person name="Lipzen A."/>
            <person name="Mousain D."/>
            <person name="Ng V."/>
            <person name="Wang R."/>
            <person name="Wang X."/>
            <person name="Dai Y."/>
            <person name="Henrissat B."/>
            <person name="Grigoriev I.V."/>
            <person name="Guerin-Laguette A."/>
            <person name="Yu F."/>
            <person name="Martin F.M."/>
        </authorList>
    </citation>
    <scope>NUCLEOTIDE SEQUENCE</scope>
    <source>
        <strain evidence="3">QP</strain>
    </source>
</reference>
<comment type="caution">
    <text evidence="3">The sequence shown here is derived from an EMBL/GenBank/DDBJ whole genome shotgun (WGS) entry which is preliminary data.</text>
</comment>
<feature type="compositionally biased region" description="Low complexity" evidence="1">
    <location>
        <begin position="277"/>
        <end position="286"/>
    </location>
</feature>
<keyword evidence="2" id="KW-1133">Transmembrane helix</keyword>
<organism evidence="3 4">
    <name type="scientific">Lactarius akahatsu</name>
    <dbReference type="NCBI Taxonomy" id="416441"/>
    <lineage>
        <taxon>Eukaryota</taxon>
        <taxon>Fungi</taxon>
        <taxon>Dikarya</taxon>
        <taxon>Basidiomycota</taxon>
        <taxon>Agaricomycotina</taxon>
        <taxon>Agaricomycetes</taxon>
        <taxon>Russulales</taxon>
        <taxon>Russulaceae</taxon>
        <taxon>Lactarius</taxon>
    </lineage>
</organism>
<keyword evidence="4" id="KW-1185">Reference proteome</keyword>
<feature type="compositionally biased region" description="Polar residues" evidence="1">
    <location>
        <begin position="267"/>
        <end position="276"/>
    </location>
</feature>
<feature type="compositionally biased region" description="Low complexity" evidence="1">
    <location>
        <begin position="208"/>
        <end position="218"/>
    </location>
</feature>
<sequence>MNVARGFQVALLFDDGQANPQVSSLLSVTGGASNPTQCLQITSTTSTATASASSLSRSAVIAIAVTSSVIVVIILILGIFFIRRERRKIAALRGDPIEVVQNHGQFGEPGPMFNPPRPSRNPPIFPMARAPADPMDLPMSSPRSSVFSPWKSRSNSSRNPSIRTKSSIGGSNSRPLVDLDIAELLEVASVTHREAETDTQSNSSRGIPASTLAVPPSSLAPLLKSHRFSSGRNRRHQDLDVPLSPLRRLSSVSLATRGPSALAQDTKAATPQNGDLSSQGTSSTSSRNVGVRSRSKYPTRF</sequence>
<gene>
    <name evidence="3" type="ORF">EDB92DRAFT_1180218</name>
</gene>
<feature type="region of interest" description="Disordered" evidence="1">
    <location>
        <begin position="103"/>
        <end position="173"/>
    </location>
</feature>
<evidence type="ECO:0000256" key="1">
    <source>
        <dbReference type="SAM" id="MobiDB-lite"/>
    </source>
</evidence>
<keyword evidence="2" id="KW-0812">Transmembrane</keyword>
<name>A0AAD4LQ07_9AGAM</name>
<feature type="compositionally biased region" description="Polar residues" evidence="1">
    <location>
        <begin position="162"/>
        <end position="173"/>
    </location>
</feature>
<proteinExistence type="predicted"/>
<accession>A0AAD4LQ07</accession>
<dbReference type="AlphaFoldDB" id="A0AAD4LQ07"/>
<evidence type="ECO:0000256" key="2">
    <source>
        <dbReference type="SAM" id="Phobius"/>
    </source>
</evidence>
<evidence type="ECO:0000313" key="3">
    <source>
        <dbReference type="EMBL" id="KAH8998533.1"/>
    </source>
</evidence>